<dbReference type="AlphaFoldDB" id="D9W8G2"/>
<evidence type="ECO:0000256" key="6">
    <source>
        <dbReference type="PROSITE-ProRule" id="PRU01091"/>
    </source>
</evidence>
<dbReference type="Gene3D" id="1.10.10.10">
    <property type="entry name" value="Winged helix-like DNA-binding domain superfamily/Winged helix DNA-binding domain"/>
    <property type="match status" value="1"/>
</dbReference>
<evidence type="ECO:0000313" key="8">
    <source>
        <dbReference type="EMBL" id="EFL22669.1"/>
    </source>
</evidence>
<dbReference type="GO" id="GO:0003677">
    <property type="term" value="F:DNA binding"/>
    <property type="evidence" value="ECO:0007669"/>
    <property type="project" value="UniProtKB-UniRule"/>
</dbReference>
<dbReference type="GO" id="GO:0000160">
    <property type="term" value="P:phosphorelay signal transduction system"/>
    <property type="evidence" value="ECO:0007669"/>
    <property type="project" value="UniProtKB-KW"/>
</dbReference>
<keyword evidence="9" id="KW-1185">Reference proteome</keyword>
<evidence type="ECO:0000256" key="3">
    <source>
        <dbReference type="ARBA" id="ARBA00023015"/>
    </source>
</evidence>
<dbReference type="GO" id="GO:0006355">
    <property type="term" value="P:regulation of DNA-templated transcription"/>
    <property type="evidence" value="ECO:0007669"/>
    <property type="project" value="InterPro"/>
</dbReference>
<dbReference type="SUPFAM" id="SSF48452">
    <property type="entry name" value="TPR-like"/>
    <property type="match status" value="1"/>
</dbReference>
<evidence type="ECO:0000259" key="7">
    <source>
        <dbReference type="PROSITE" id="PS51755"/>
    </source>
</evidence>
<dbReference type="PANTHER" id="PTHR35807">
    <property type="entry name" value="TRANSCRIPTIONAL REGULATOR REDD-RELATED"/>
    <property type="match status" value="1"/>
</dbReference>
<dbReference type="CDD" id="cd15831">
    <property type="entry name" value="BTAD"/>
    <property type="match status" value="1"/>
</dbReference>
<dbReference type="InterPro" id="IPR005158">
    <property type="entry name" value="BTAD"/>
</dbReference>
<keyword evidence="4 6" id="KW-0238">DNA-binding</keyword>
<accession>D9W8G2</accession>
<dbReference type="InterPro" id="IPR016032">
    <property type="entry name" value="Sig_transdc_resp-reg_C-effctor"/>
</dbReference>
<proteinExistence type="inferred from homology"/>
<feature type="DNA-binding region" description="OmpR/PhoB-type" evidence="6">
    <location>
        <begin position="1"/>
        <end position="100"/>
    </location>
</feature>
<dbReference type="SUPFAM" id="SSF46894">
    <property type="entry name" value="C-terminal effector domain of the bipartite response regulators"/>
    <property type="match status" value="1"/>
</dbReference>
<name>D9W8G2_9ACTN</name>
<organism evidence="8 9">
    <name type="scientific">Streptomyces himastatinicus ATCC 53653</name>
    <dbReference type="NCBI Taxonomy" id="457427"/>
    <lineage>
        <taxon>Bacteria</taxon>
        <taxon>Bacillati</taxon>
        <taxon>Actinomycetota</taxon>
        <taxon>Actinomycetes</taxon>
        <taxon>Kitasatosporales</taxon>
        <taxon>Streptomycetaceae</taxon>
        <taxon>Streptomyces</taxon>
        <taxon>Streptomyces violaceusniger group</taxon>
    </lineage>
</organism>
<dbReference type="PROSITE" id="PS51755">
    <property type="entry name" value="OMPR_PHOB"/>
    <property type="match status" value="1"/>
</dbReference>
<dbReference type="PANTHER" id="PTHR35807:SF1">
    <property type="entry name" value="TRANSCRIPTIONAL REGULATOR REDD"/>
    <property type="match status" value="1"/>
</dbReference>
<evidence type="ECO:0000256" key="5">
    <source>
        <dbReference type="ARBA" id="ARBA00023163"/>
    </source>
</evidence>
<dbReference type="OrthoDB" id="4336084at2"/>
<reference evidence="8 9" key="1">
    <citation type="submission" date="2009-02" db="EMBL/GenBank/DDBJ databases">
        <title>Annotation of Streptomyces hygroscopicus strain ATCC 53653.</title>
        <authorList>
            <consortium name="The Broad Institute Genome Sequencing Platform"/>
            <consortium name="Broad Institute Microbial Sequencing Center"/>
            <person name="Fischbach M."/>
            <person name="Godfrey P."/>
            <person name="Ward D."/>
            <person name="Young S."/>
            <person name="Zeng Q."/>
            <person name="Koehrsen M."/>
            <person name="Alvarado L."/>
            <person name="Berlin A.M."/>
            <person name="Bochicchio J."/>
            <person name="Borenstein D."/>
            <person name="Chapman S.B."/>
            <person name="Chen Z."/>
            <person name="Engels R."/>
            <person name="Freedman E."/>
            <person name="Gellesch M."/>
            <person name="Goldberg J."/>
            <person name="Griggs A."/>
            <person name="Gujja S."/>
            <person name="Heilman E.R."/>
            <person name="Heiman D.I."/>
            <person name="Hepburn T.A."/>
            <person name="Howarth C."/>
            <person name="Jen D."/>
            <person name="Larson L."/>
            <person name="Lewis B."/>
            <person name="Mehta T."/>
            <person name="Park D."/>
            <person name="Pearson M."/>
            <person name="Richards J."/>
            <person name="Roberts A."/>
            <person name="Saif S."/>
            <person name="Shea T.D."/>
            <person name="Shenoy N."/>
            <person name="Sisk P."/>
            <person name="Stolte C."/>
            <person name="Sykes S.N."/>
            <person name="Thomson T."/>
            <person name="Walk T."/>
            <person name="White J."/>
            <person name="Yandava C."/>
            <person name="Straight P."/>
            <person name="Clardy J."/>
            <person name="Hung D."/>
            <person name="Kolter R."/>
            <person name="Mekalanos J."/>
            <person name="Walker S."/>
            <person name="Walsh C.T."/>
            <person name="Wieland-Brown L.C."/>
            <person name="Haas B."/>
            <person name="Nusbaum C."/>
            <person name="Birren B."/>
        </authorList>
    </citation>
    <scope>NUCLEOTIDE SEQUENCE [LARGE SCALE GENOMIC DNA]</scope>
    <source>
        <strain evidence="8 9">ATCC 53653</strain>
    </source>
</reference>
<gene>
    <name evidence="8" type="ORF">SSOG_02383</name>
</gene>
<protein>
    <submittedName>
        <fullName evidence="8">Regulatory protein DnrI</fullName>
    </submittedName>
</protein>
<evidence type="ECO:0000256" key="2">
    <source>
        <dbReference type="ARBA" id="ARBA00023012"/>
    </source>
</evidence>
<feature type="domain" description="OmpR/PhoB-type" evidence="7">
    <location>
        <begin position="1"/>
        <end position="100"/>
    </location>
</feature>
<sequence>MKFSVLGPIHVSFERMNVKPPAHKVRQILALLLLNDSYFVSISSLIRELWPIEPPKSAVTTVQTYIVQIRKLLARGLGTSPAEVSKRLLRTSGTSYGLNIPEGSLDLHEYRKWIAMAEAAAANGMDAEAVDAWRRAESLWRGEAIADVEHGPLLRAEAASLRQSQLSAKERRLDAQLRLGLHHVSLAELAGLVEAHPFEEGLHAKFMLAQYRSGHRGRALQVYHDLRRAMVRELGVEPSASVQRLLQEILASDGSLELAR</sequence>
<dbReference type="STRING" id="457427.SSOG_02383"/>
<dbReference type="EMBL" id="GG657754">
    <property type="protein sequence ID" value="EFL22669.1"/>
    <property type="molecule type" value="Genomic_DNA"/>
</dbReference>
<dbReference type="RefSeq" id="WP_009714490.1">
    <property type="nucleotide sequence ID" value="NZ_GG657754.1"/>
</dbReference>
<dbReference type="InterPro" id="IPR051677">
    <property type="entry name" value="AfsR-DnrI-RedD_regulator"/>
</dbReference>
<dbReference type="HOGENOM" id="CLU_004665_0_1_11"/>
<keyword evidence="5" id="KW-0804">Transcription</keyword>
<dbReference type="InterPro" id="IPR036388">
    <property type="entry name" value="WH-like_DNA-bd_sf"/>
</dbReference>
<dbReference type="InterPro" id="IPR001867">
    <property type="entry name" value="OmpR/PhoB-type_DNA-bd"/>
</dbReference>
<comment type="similarity">
    <text evidence="1">Belongs to the AfsR/DnrI/RedD regulatory family.</text>
</comment>
<dbReference type="SMART" id="SM01043">
    <property type="entry name" value="BTAD"/>
    <property type="match status" value="1"/>
</dbReference>
<evidence type="ECO:0000313" key="9">
    <source>
        <dbReference type="Proteomes" id="UP000003963"/>
    </source>
</evidence>
<dbReference type="Pfam" id="PF03704">
    <property type="entry name" value="BTAD"/>
    <property type="match status" value="1"/>
</dbReference>
<keyword evidence="3" id="KW-0805">Transcription regulation</keyword>
<dbReference type="Gene3D" id="1.25.40.10">
    <property type="entry name" value="Tetratricopeptide repeat domain"/>
    <property type="match status" value="1"/>
</dbReference>
<dbReference type="InterPro" id="IPR011990">
    <property type="entry name" value="TPR-like_helical_dom_sf"/>
</dbReference>
<keyword evidence="2" id="KW-0902">Two-component regulatory system</keyword>
<evidence type="ECO:0000256" key="1">
    <source>
        <dbReference type="ARBA" id="ARBA00005820"/>
    </source>
</evidence>
<dbReference type="Proteomes" id="UP000003963">
    <property type="component" value="Unassembled WGS sequence"/>
</dbReference>
<evidence type="ECO:0000256" key="4">
    <source>
        <dbReference type="ARBA" id="ARBA00023125"/>
    </source>
</evidence>